<evidence type="ECO:0000256" key="1">
    <source>
        <dbReference type="SAM" id="MobiDB-lite"/>
    </source>
</evidence>
<evidence type="ECO:0000313" key="3">
    <source>
        <dbReference type="Proteomes" id="UP000078387"/>
    </source>
</evidence>
<feature type="region of interest" description="Disordered" evidence="1">
    <location>
        <begin position="1"/>
        <end position="25"/>
    </location>
</feature>
<accession>A0A175JJV1</accession>
<feature type="region of interest" description="Disordered" evidence="1">
    <location>
        <begin position="52"/>
        <end position="84"/>
    </location>
</feature>
<gene>
    <name evidence="2" type="ORF">CL6EHI_c00071</name>
</gene>
<protein>
    <submittedName>
        <fullName evidence="2">60 kDa lysophospholipase-like</fullName>
    </submittedName>
</protein>
<name>A0A175JJV1_ENTHI</name>
<dbReference type="AlphaFoldDB" id="A0A175JJV1"/>
<comment type="caution">
    <text evidence="2">The sequence shown here is derived from an EMBL/GenBank/DDBJ whole genome shotgun (WGS) entry which is preliminary data.</text>
</comment>
<dbReference type="Proteomes" id="UP000078387">
    <property type="component" value="Unassembled WGS sequence"/>
</dbReference>
<dbReference type="EMBL" id="BDEQ01000001">
    <property type="protein sequence ID" value="GAT93746.1"/>
    <property type="molecule type" value="Genomic_DNA"/>
</dbReference>
<reference evidence="2 3" key="1">
    <citation type="submission" date="2016-05" db="EMBL/GenBank/DDBJ databases">
        <title>First whole genome sequencing of Entamoeba histolytica HM1:IMSS-clone-6.</title>
        <authorList>
            <person name="Mukherjee Avik.K."/>
            <person name="Izumyama S."/>
            <person name="Nakada-Tsukui K."/>
            <person name="Nozaki T."/>
        </authorList>
    </citation>
    <scope>NUCLEOTIDE SEQUENCE [LARGE SCALE GENOMIC DNA]</scope>
    <source>
        <strain evidence="2 3">HM1:IMSS clone 6</strain>
    </source>
</reference>
<organism evidence="2 3">
    <name type="scientific">Entamoeba histolytica</name>
    <dbReference type="NCBI Taxonomy" id="5759"/>
    <lineage>
        <taxon>Eukaryota</taxon>
        <taxon>Amoebozoa</taxon>
        <taxon>Evosea</taxon>
        <taxon>Archamoebae</taxon>
        <taxon>Mastigamoebida</taxon>
        <taxon>Entamoebidae</taxon>
        <taxon>Entamoeba</taxon>
    </lineage>
</organism>
<feature type="compositionally biased region" description="Basic and acidic residues" evidence="1">
    <location>
        <begin position="73"/>
        <end position="84"/>
    </location>
</feature>
<dbReference type="VEuPathDB" id="AmoebaDB:KM1_329610"/>
<proteinExistence type="predicted"/>
<sequence>MSEEPSIQCESMHHTAPKPGKKNFGNLVRSAQTQGVQQKRLGRIQTNRQYFDSAEYSLHKVAQKKEEEEEEKEKENNKENKEEK</sequence>
<evidence type="ECO:0000313" key="2">
    <source>
        <dbReference type="EMBL" id="GAT93746.1"/>
    </source>
</evidence>